<keyword evidence="1" id="KW-0804">Transcription</keyword>
<feature type="region of interest" description="Disordered" evidence="2">
    <location>
        <begin position="32"/>
        <end position="51"/>
    </location>
</feature>
<dbReference type="Proteomes" id="UP000697995">
    <property type="component" value="Unassembled WGS sequence"/>
</dbReference>
<sequence length="219" mass="23605">MNALAKRLDLVRDMRVTNACGHTNSASVAAECGPAAGPEGSASPQVPKAPGVRKLSEPRWYCVEAYPNQQREVRARLVQLGFEVLMPLGCRVLGSGVLVTPLFGQYLFVRFDAVKGAWRRICYTRGVRRIFGSSPEAPHPMDPAHMRLIQGLPVRGLDMMAVCAGGMPEIGQPFRIVAGPWRGCVGICLDVVGGGVRALAFLRAGPGEVELPAKWCRLA</sequence>
<dbReference type="InterPro" id="IPR036735">
    <property type="entry name" value="NGN_dom_sf"/>
</dbReference>
<feature type="compositionally biased region" description="Low complexity" evidence="2">
    <location>
        <begin position="32"/>
        <end position="44"/>
    </location>
</feature>
<dbReference type="SUPFAM" id="SSF82679">
    <property type="entry name" value="N-utilization substance G protein NusG, N-terminal domain"/>
    <property type="match status" value="1"/>
</dbReference>
<name>A0ABS1CRP6_9PROT</name>
<reference evidence="4 5" key="1">
    <citation type="journal article" date="2020" name="Microorganisms">
        <title>Osmotic Adaptation and Compatible Solute Biosynthesis of Phototrophic Bacteria as Revealed from Genome Analyses.</title>
        <authorList>
            <person name="Imhoff J.F."/>
            <person name="Rahn T."/>
            <person name="Kunzel S."/>
            <person name="Keller A."/>
            <person name="Neulinger S.C."/>
        </authorList>
    </citation>
    <scope>NUCLEOTIDE SEQUENCE [LARGE SCALE GENOMIC DNA]</scope>
    <source>
        <strain evidence="4 5">DSM 15382</strain>
    </source>
</reference>
<accession>A0ABS1CRP6</accession>
<dbReference type="Pfam" id="PF02357">
    <property type="entry name" value="NusG"/>
    <property type="match status" value="1"/>
</dbReference>
<evidence type="ECO:0000313" key="4">
    <source>
        <dbReference type="EMBL" id="MBK1656856.1"/>
    </source>
</evidence>
<dbReference type="InterPro" id="IPR006645">
    <property type="entry name" value="NGN-like_dom"/>
</dbReference>
<protein>
    <recommendedName>
        <fullName evidence="3">NusG-like N-terminal domain-containing protein</fullName>
    </recommendedName>
</protein>
<gene>
    <name evidence="4" type="ORF">CKO45_01270</name>
</gene>
<feature type="domain" description="NusG-like N-terminal" evidence="3">
    <location>
        <begin position="59"/>
        <end position="149"/>
    </location>
</feature>
<dbReference type="EMBL" id="NRSG01000004">
    <property type="protein sequence ID" value="MBK1656856.1"/>
    <property type="molecule type" value="Genomic_DNA"/>
</dbReference>
<evidence type="ECO:0000259" key="3">
    <source>
        <dbReference type="Pfam" id="PF02357"/>
    </source>
</evidence>
<evidence type="ECO:0000256" key="2">
    <source>
        <dbReference type="SAM" id="MobiDB-lite"/>
    </source>
</evidence>
<comment type="caution">
    <text evidence="4">The sequence shown here is derived from an EMBL/GenBank/DDBJ whole genome shotgun (WGS) entry which is preliminary data.</text>
</comment>
<evidence type="ECO:0000256" key="1">
    <source>
        <dbReference type="ARBA" id="ARBA00023163"/>
    </source>
</evidence>
<dbReference type="Gene3D" id="3.30.70.940">
    <property type="entry name" value="NusG, N-terminal domain"/>
    <property type="match status" value="1"/>
</dbReference>
<evidence type="ECO:0000313" key="5">
    <source>
        <dbReference type="Proteomes" id="UP000697995"/>
    </source>
</evidence>
<keyword evidence="5" id="KW-1185">Reference proteome</keyword>
<organism evidence="4 5">
    <name type="scientific">Paracraurococcus ruber</name>
    <dbReference type="NCBI Taxonomy" id="77675"/>
    <lineage>
        <taxon>Bacteria</taxon>
        <taxon>Pseudomonadati</taxon>
        <taxon>Pseudomonadota</taxon>
        <taxon>Alphaproteobacteria</taxon>
        <taxon>Acetobacterales</taxon>
        <taxon>Roseomonadaceae</taxon>
        <taxon>Paracraurococcus</taxon>
    </lineage>
</organism>
<proteinExistence type="predicted"/>